<dbReference type="OrthoDB" id="1815689at2"/>
<feature type="chain" id="PRO_5012794046" evidence="1">
    <location>
        <begin position="31"/>
        <end position="560"/>
    </location>
</feature>
<dbReference type="Gene3D" id="3.10.620.30">
    <property type="match status" value="1"/>
</dbReference>
<sequence>MKHNKFFSFLTTVMVGASAAAAPVSITAGAASNYGTFNGLDYTYDTETNEAKITDYRGSDSTVEIPSVINGYTVTEIGTFAFYNQNVVEVVIPDTVRTIDYGAFQKSTVESVTIPASVTTIDQRAFLNCTSLKSLTVLGATELNCHSFENCTALEEVQLSDDSQTYRYFGHEAFYNCPSLYKVNGVQALQYETDSNGIEYPVINPAIEQSIRNHFSRSINVGFVDDYCTELCDYIVETETDDWMCDALKARQLHDWIVRHCDYEDRLNGEKTSDNENHVASSVFLSYAINVRGEGNGETVCDGFAKAYTMLLSAAGIESYHIGHTMHAWNLVKIDGKFYHVDVTNDNSYAGSNLSPYGTNYTYFLKKSLHGGNIVQNHPSDHPLLMVYNNNVNNEIKNCPQDYPDKNRDGIMDDDFNLNGTGVSYGDFNGDLNAWHHWEFMFGGSMDTLNDKLPEIFDYLRRNHESYDTYLANSSPKNVSAAVNTTATFKVTLFGDNLTYQWQYYNTNTGKWENVNSTTAKTPTLKITVKSGMNNRQFGCIVTNKNGNCIYSDIAKLTVS</sequence>
<dbReference type="InterPro" id="IPR002931">
    <property type="entry name" value="Transglutaminase-like"/>
</dbReference>
<gene>
    <name evidence="3" type="ORF">SAMN04487860_10463</name>
</gene>
<dbReference type="SUPFAM" id="SSF54001">
    <property type="entry name" value="Cysteine proteinases"/>
    <property type="match status" value="1"/>
</dbReference>
<protein>
    <submittedName>
        <fullName evidence="3">Leucine rich repeat-containing protein</fullName>
    </submittedName>
</protein>
<dbReference type="Gene3D" id="3.80.10.10">
    <property type="entry name" value="Ribonuclease Inhibitor"/>
    <property type="match status" value="1"/>
</dbReference>
<accession>A0A1M7IE42</accession>
<dbReference type="Pfam" id="PF01841">
    <property type="entry name" value="Transglut_core"/>
    <property type="match status" value="1"/>
</dbReference>
<feature type="domain" description="Transglutaminase-like" evidence="2">
    <location>
        <begin position="233"/>
        <end position="342"/>
    </location>
</feature>
<evidence type="ECO:0000259" key="2">
    <source>
        <dbReference type="Pfam" id="PF01841"/>
    </source>
</evidence>
<dbReference type="PANTHER" id="PTHR45661">
    <property type="entry name" value="SURFACE ANTIGEN"/>
    <property type="match status" value="1"/>
</dbReference>
<feature type="signal peptide" evidence="1">
    <location>
        <begin position="1"/>
        <end position="30"/>
    </location>
</feature>
<evidence type="ECO:0000313" key="3">
    <source>
        <dbReference type="EMBL" id="SHM38949.1"/>
    </source>
</evidence>
<evidence type="ECO:0000313" key="4">
    <source>
        <dbReference type="Proteomes" id="UP000184394"/>
    </source>
</evidence>
<dbReference type="AlphaFoldDB" id="A0A1M7IE42"/>
<dbReference type="Proteomes" id="UP000184394">
    <property type="component" value="Unassembled WGS sequence"/>
</dbReference>
<dbReference type="PANTHER" id="PTHR45661:SF3">
    <property type="entry name" value="IG-LIKE DOMAIN-CONTAINING PROTEIN"/>
    <property type="match status" value="1"/>
</dbReference>
<dbReference type="SUPFAM" id="SSF52058">
    <property type="entry name" value="L domain-like"/>
    <property type="match status" value="1"/>
</dbReference>
<proteinExistence type="predicted"/>
<dbReference type="RefSeq" id="WP_081373396.1">
    <property type="nucleotide sequence ID" value="NZ_FRCT01000004.1"/>
</dbReference>
<dbReference type="InterPro" id="IPR053139">
    <property type="entry name" value="Surface_bspA-like"/>
</dbReference>
<dbReference type="InterPro" id="IPR038765">
    <property type="entry name" value="Papain-like_cys_pep_sf"/>
</dbReference>
<evidence type="ECO:0000256" key="1">
    <source>
        <dbReference type="SAM" id="SignalP"/>
    </source>
</evidence>
<dbReference type="InterPro" id="IPR032675">
    <property type="entry name" value="LRR_dom_sf"/>
</dbReference>
<reference evidence="3 4" key="1">
    <citation type="submission" date="2016-11" db="EMBL/GenBank/DDBJ databases">
        <authorList>
            <person name="Jaros S."/>
            <person name="Januszkiewicz K."/>
            <person name="Wedrychowicz H."/>
        </authorList>
    </citation>
    <scope>NUCLEOTIDE SEQUENCE [LARGE SCALE GENOMIC DNA]</scope>
    <source>
        <strain evidence="3 4">Y1</strain>
    </source>
</reference>
<dbReference type="InterPro" id="IPR026906">
    <property type="entry name" value="LRR_5"/>
</dbReference>
<dbReference type="EMBL" id="FRCT01000004">
    <property type="protein sequence ID" value="SHM38949.1"/>
    <property type="molecule type" value="Genomic_DNA"/>
</dbReference>
<keyword evidence="1" id="KW-0732">Signal</keyword>
<name>A0A1M7IE42_RUMFL</name>
<organism evidence="3 4">
    <name type="scientific">Ruminococcus flavefaciens</name>
    <dbReference type="NCBI Taxonomy" id="1265"/>
    <lineage>
        <taxon>Bacteria</taxon>
        <taxon>Bacillati</taxon>
        <taxon>Bacillota</taxon>
        <taxon>Clostridia</taxon>
        <taxon>Eubacteriales</taxon>
        <taxon>Oscillospiraceae</taxon>
        <taxon>Ruminococcus</taxon>
    </lineage>
</organism>
<dbReference type="Pfam" id="PF13306">
    <property type="entry name" value="LRR_5"/>
    <property type="match status" value="1"/>
</dbReference>